<accession>A0A1Y1ZTI9</accession>
<comment type="caution">
    <text evidence="1">The sequence shown here is derived from an EMBL/GenBank/DDBJ whole genome shotgun (WGS) entry which is preliminary data.</text>
</comment>
<name>A0A1Y1ZTI9_9PLEO</name>
<organism evidence="1 2">
    <name type="scientific">Clohesyomyces aquaticus</name>
    <dbReference type="NCBI Taxonomy" id="1231657"/>
    <lineage>
        <taxon>Eukaryota</taxon>
        <taxon>Fungi</taxon>
        <taxon>Dikarya</taxon>
        <taxon>Ascomycota</taxon>
        <taxon>Pezizomycotina</taxon>
        <taxon>Dothideomycetes</taxon>
        <taxon>Pleosporomycetidae</taxon>
        <taxon>Pleosporales</taxon>
        <taxon>Lindgomycetaceae</taxon>
        <taxon>Clohesyomyces</taxon>
    </lineage>
</organism>
<keyword evidence="2" id="KW-1185">Reference proteome</keyword>
<proteinExistence type="predicted"/>
<reference evidence="1 2" key="1">
    <citation type="submission" date="2016-07" db="EMBL/GenBank/DDBJ databases">
        <title>Pervasive Adenine N6-methylation of Active Genes in Fungi.</title>
        <authorList>
            <consortium name="DOE Joint Genome Institute"/>
            <person name="Mondo S.J."/>
            <person name="Dannebaum R.O."/>
            <person name="Kuo R.C."/>
            <person name="Labutti K."/>
            <person name="Haridas S."/>
            <person name="Kuo A."/>
            <person name="Salamov A."/>
            <person name="Ahrendt S.R."/>
            <person name="Lipzen A."/>
            <person name="Sullivan W."/>
            <person name="Andreopoulos W.B."/>
            <person name="Clum A."/>
            <person name="Lindquist E."/>
            <person name="Daum C."/>
            <person name="Ramamoorthy G.K."/>
            <person name="Gryganskyi A."/>
            <person name="Culley D."/>
            <person name="Magnuson J.K."/>
            <person name="James T.Y."/>
            <person name="O'Malley M.A."/>
            <person name="Stajich J.E."/>
            <person name="Spatafora J.W."/>
            <person name="Visel A."/>
            <person name="Grigoriev I.V."/>
        </authorList>
    </citation>
    <scope>NUCLEOTIDE SEQUENCE [LARGE SCALE GENOMIC DNA]</scope>
    <source>
        <strain evidence="1 2">CBS 115471</strain>
    </source>
</reference>
<dbReference type="EMBL" id="MCFA01000040">
    <property type="protein sequence ID" value="ORY13573.1"/>
    <property type="molecule type" value="Genomic_DNA"/>
</dbReference>
<gene>
    <name evidence="1" type="ORF">BCR34DRAFT_261635</name>
</gene>
<evidence type="ECO:0000313" key="1">
    <source>
        <dbReference type="EMBL" id="ORY13573.1"/>
    </source>
</evidence>
<dbReference type="Proteomes" id="UP000193144">
    <property type="component" value="Unassembled WGS sequence"/>
</dbReference>
<evidence type="ECO:0000313" key="2">
    <source>
        <dbReference type="Proteomes" id="UP000193144"/>
    </source>
</evidence>
<dbReference type="AlphaFoldDB" id="A0A1Y1ZTI9"/>
<protein>
    <submittedName>
        <fullName evidence="1">Uncharacterized protein</fullName>
    </submittedName>
</protein>
<sequence length="164" mass="18849">MNVPGRNSRDQRLEKFPHCISLDMDGRKLSSLEILDSPLSGCSGVRHKLLLHVQRGVELQSISYSPYSPVCFLLSTLVGLVEMESWDYFSYGWACAYHLRISIYLCQLRCSFIWISMCFFSLSISYCQGRCERMGYIISCILRTDGRGRDQWWGGMAECVVDVF</sequence>